<protein>
    <submittedName>
        <fullName evidence="3">Ecp10-2</fullName>
    </submittedName>
    <submittedName>
        <fullName evidence="2">Extracellular protein 10-2</fullName>
    </submittedName>
</protein>
<keyword evidence="4" id="KW-1185">Reference proteome</keyword>
<feature type="signal peptide" evidence="1">
    <location>
        <begin position="1"/>
        <end position="18"/>
    </location>
</feature>
<reference evidence="3" key="3">
    <citation type="journal article" date="2022" name="Microb. Genom.">
        <title>A chromosome-scale genome assembly of the tomato pathogen Cladosporium fulvum reveals a compartmentalized genome architecture and the presence of a dispensable chromosome.</title>
        <authorList>
            <person name="Zaccaron A.Z."/>
            <person name="Chen L.H."/>
            <person name="Samaras A."/>
            <person name="Stergiopoulos I."/>
        </authorList>
    </citation>
    <scope>NUCLEOTIDE SEQUENCE</scope>
    <source>
        <strain evidence="3">Race5_Kim</strain>
    </source>
</reference>
<reference evidence="2" key="1">
    <citation type="submission" date="2016-10" db="EMBL/GenBank/DDBJ databases">
        <title>Novel effectors identified in the apoplast of Cladosporium fulvum-infected tomato.</title>
        <authorList>
            <person name="Mesarich C.H."/>
            <person name="de Wit P.J.G.M."/>
        </authorList>
    </citation>
    <scope>NUCLEOTIDE SEQUENCE</scope>
    <source>
        <strain evidence="2">0WU</strain>
    </source>
</reference>
<dbReference type="EMBL" id="CP090171">
    <property type="protein sequence ID" value="UJO22281.1"/>
    <property type="molecule type" value="Genomic_DNA"/>
</dbReference>
<evidence type="ECO:0000313" key="3">
    <source>
        <dbReference type="EMBL" id="UJO22281.1"/>
    </source>
</evidence>
<sequence length="67" mass="7110">MKFTICLVLSAFSSLVAGQWVCFVVAGTNGACRERDIFTCDASTPCKNTGDKCEVLDRIGGLAKCST</sequence>
<dbReference type="EMBL" id="KX943063">
    <property type="protein sequence ID" value="AQA29234.1"/>
    <property type="molecule type" value="Genomic_DNA"/>
</dbReference>
<evidence type="ECO:0000256" key="1">
    <source>
        <dbReference type="SAM" id="SignalP"/>
    </source>
</evidence>
<name>A0A1P8YXK0_PASFU</name>
<proteinExistence type="predicted"/>
<dbReference type="AlphaFoldDB" id="A0A1P8YXK0"/>
<accession>A0A1P8YXK0</accession>
<gene>
    <name evidence="2" type="primary">Ecp10-2</name>
    <name evidence="3" type="ORF">CLAFUR5_09751</name>
</gene>
<feature type="chain" id="PRO_5040573422" evidence="1">
    <location>
        <begin position="19"/>
        <end position="67"/>
    </location>
</feature>
<evidence type="ECO:0000313" key="4">
    <source>
        <dbReference type="Proteomes" id="UP000756132"/>
    </source>
</evidence>
<evidence type="ECO:0000313" key="2">
    <source>
        <dbReference type="EMBL" id="AQA29234.1"/>
    </source>
</evidence>
<dbReference type="Proteomes" id="UP000756132">
    <property type="component" value="Chromosome 9"/>
</dbReference>
<organism evidence="2">
    <name type="scientific">Passalora fulva</name>
    <name type="common">Tomato leaf mold</name>
    <name type="synonym">Cladosporium fulvum</name>
    <dbReference type="NCBI Taxonomy" id="5499"/>
    <lineage>
        <taxon>Eukaryota</taxon>
        <taxon>Fungi</taxon>
        <taxon>Dikarya</taxon>
        <taxon>Ascomycota</taxon>
        <taxon>Pezizomycotina</taxon>
        <taxon>Dothideomycetes</taxon>
        <taxon>Dothideomycetidae</taxon>
        <taxon>Mycosphaerellales</taxon>
        <taxon>Mycosphaerellaceae</taxon>
        <taxon>Fulvia</taxon>
    </lineage>
</organism>
<reference evidence="3" key="2">
    <citation type="submission" date="2021-12" db="EMBL/GenBank/DDBJ databases">
        <authorList>
            <person name="Zaccaron A."/>
            <person name="Stergiopoulos I."/>
        </authorList>
    </citation>
    <scope>NUCLEOTIDE SEQUENCE</scope>
    <source>
        <strain evidence="3">Race5_Kim</strain>
    </source>
</reference>
<keyword evidence="1" id="KW-0732">Signal</keyword>